<sequence>MASSEAPAGHSSCSEPASCRAAAVHYSPFTKAPKNPVRGACAHSVGMLLYAACLITYVVQAVLVWAEAPVAETFSVVEAKEFGPLDLEFEISCPSCVQLQSPNLTDGAMELWRVWHGYDSAMYPHCTDATENRTVDASLSNATLCYSSDDIAEASGIVVSLWNMTTGGQGNRANVIVRGASMVVTTPLEWWHEKTLLLGLKVTRDAQDCTSATACNLKRELYLGSMQYDGRVQGWPGARLNLRLLRMAQVYTRLPGQTIWDVLGAVGGANGLLMTLMTIIVSGLEKWETKRFAESAADAANTAAMDGAPSLFGRLPWSDSNNCLVADASTGSGIFHAVPSVYTSGMRDITRRQRCLPHSVRRLGGDLTLLCLPPCGAECRPKSSQQRLEASVWPASLTSDPWIHDAGLPAVGGIGFICGCSTAHRPSTAKPASGALSTIRACALRRGATALLTPPTGFELMASVPRTSRGVLVQASATCVGESVFLGVDYSFSQCEAACSQRSSCEFFRVGIGDRSGECIQESTGDGSAPCQELQPDDSFSVYRVTPTGNCYRFLLTEDGAQRNDVDCSLEQHPAADLPGQGFGSDPDAVMTVAVFGLRIGAPALAVEKLYIATLAMRNPMQMPEQSVWTLQSFSQTLLVSEALLEDASADGFALLAALDRLELQVLPEAERHKAFAAYALGGYEGLEQLRASWHYGKNGAVLNAVAQGCLLQRCA</sequence>
<proteinExistence type="predicted"/>
<reference evidence="1" key="1">
    <citation type="submission" date="2021-02" db="EMBL/GenBank/DDBJ databases">
        <authorList>
            <person name="Dougan E. K."/>
            <person name="Rhodes N."/>
            <person name="Thang M."/>
            <person name="Chan C."/>
        </authorList>
    </citation>
    <scope>NUCLEOTIDE SEQUENCE</scope>
</reference>
<organism evidence="1 2">
    <name type="scientific">Symbiodinium natans</name>
    <dbReference type="NCBI Taxonomy" id="878477"/>
    <lineage>
        <taxon>Eukaryota</taxon>
        <taxon>Sar</taxon>
        <taxon>Alveolata</taxon>
        <taxon>Dinophyceae</taxon>
        <taxon>Suessiales</taxon>
        <taxon>Symbiodiniaceae</taxon>
        <taxon>Symbiodinium</taxon>
    </lineage>
</organism>
<dbReference type="AlphaFoldDB" id="A0A812JUC7"/>
<dbReference type="Proteomes" id="UP000604046">
    <property type="component" value="Unassembled WGS sequence"/>
</dbReference>
<accession>A0A812JUC7</accession>
<name>A0A812JUC7_9DINO</name>
<evidence type="ECO:0000313" key="1">
    <source>
        <dbReference type="EMBL" id="CAE7213674.1"/>
    </source>
</evidence>
<comment type="caution">
    <text evidence="1">The sequence shown here is derived from an EMBL/GenBank/DDBJ whole genome shotgun (WGS) entry which is preliminary data.</text>
</comment>
<protein>
    <submittedName>
        <fullName evidence="1">Uncharacterized protein</fullName>
    </submittedName>
</protein>
<keyword evidence="2" id="KW-1185">Reference proteome</keyword>
<dbReference type="EMBL" id="CAJNDS010000513">
    <property type="protein sequence ID" value="CAE7213674.1"/>
    <property type="molecule type" value="Genomic_DNA"/>
</dbReference>
<evidence type="ECO:0000313" key="2">
    <source>
        <dbReference type="Proteomes" id="UP000604046"/>
    </source>
</evidence>
<dbReference type="OrthoDB" id="438360at2759"/>
<gene>
    <name evidence="1" type="ORF">SNAT2548_LOCUS7357</name>
</gene>